<keyword evidence="2" id="KW-1185">Reference proteome</keyword>
<organism evidence="1 2">
    <name type="scientific">Kingdonia uniflora</name>
    <dbReference type="NCBI Taxonomy" id="39325"/>
    <lineage>
        <taxon>Eukaryota</taxon>
        <taxon>Viridiplantae</taxon>
        <taxon>Streptophyta</taxon>
        <taxon>Embryophyta</taxon>
        <taxon>Tracheophyta</taxon>
        <taxon>Spermatophyta</taxon>
        <taxon>Magnoliopsida</taxon>
        <taxon>Ranunculales</taxon>
        <taxon>Circaeasteraceae</taxon>
        <taxon>Kingdonia</taxon>
    </lineage>
</organism>
<gene>
    <name evidence="1" type="ORF">GIB67_019141</name>
</gene>
<reference evidence="1 2" key="1">
    <citation type="journal article" date="2020" name="IScience">
        <title>Genome Sequencing of the Endangered Kingdonia uniflora (Circaeasteraceae, Ranunculales) Reveals Potential Mechanisms of Evolutionary Specialization.</title>
        <authorList>
            <person name="Sun Y."/>
            <person name="Deng T."/>
            <person name="Zhang A."/>
            <person name="Moore M.J."/>
            <person name="Landis J.B."/>
            <person name="Lin N."/>
            <person name="Zhang H."/>
            <person name="Zhang X."/>
            <person name="Huang J."/>
            <person name="Zhang X."/>
            <person name="Sun H."/>
            <person name="Wang H."/>
        </authorList>
    </citation>
    <scope>NUCLEOTIDE SEQUENCE [LARGE SCALE GENOMIC DNA]</scope>
    <source>
        <strain evidence="1">TB1705</strain>
        <tissue evidence="1">Leaf</tissue>
    </source>
</reference>
<sequence length="86" mass="10280">MIPRTRSASSELCDSCPCKVYRRISRFHDEVQWMLSLHGLQLGVSQGLKKRCILTLHKWYLFLKIELTLHTIILATENLFQWMIWF</sequence>
<dbReference type="EMBL" id="JACGCM010001165">
    <property type="protein sequence ID" value="KAF6160372.1"/>
    <property type="molecule type" value="Genomic_DNA"/>
</dbReference>
<dbReference type="Proteomes" id="UP000541444">
    <property type="component" value="Unassembled WGS sequence"/>
</dbReference>
<evidence type="ECO:0000313" key="2">
    <source>
        <dbReference type="Proteomes" id="UP000541444"/>
    </source>
</evidence>
<proteinExistence type="predicted"/>
<protein>
    <submittedName>
        <fullName evidence="1">Uncharacterized protein</fullName>
    </submittedName>
</protein>
<evidence type="ECO:0000313" key="1">
    <source>
        <dbReference type="EMBL" id="KAF6160372.1"/>
    </source>
</evidence>
<name>A0A7J7N050_9MAGN</name>
<accession>A0A7J7N050</accession>
<dbReference type="AlphaFoldDB" id="A0A7J7N050"/>
<comment type="caution">
    <text evidence="1">The sequence shown here is derived from an EMBL/GenBank/DDBJ whole genome shotgun (WGS) entry which is preliminary data.</text>
</comment>